<dbReference type="eggNOG" id="COG4769">
    <property type="taxonomic scope" value="Bacteria"/>
</dbReference>
<dbReference type="HOGENOM" id="CLU_108933_2_0_4"/>
<sequence>MPSVITTALATSTSLTLTATPADRQTARLAAIAIVLALIDAGIPSPLPGLKPGFANIVTLVALERLGLRAAVAVSLIRVFAAALLLGSLMTPGFFFSLAGGIASLATLALAHCLPRRWFGMVSLSLLAAFAHIGGQLLLARLWLIPSDGLGYFVPLFLAAAFVSGTVNGIICARLLTETRSDDAPA</sequence>
<protein>
    <recommendedName>
        <fullName evidence="4">Heptaprenyl diphosphate synthase</fullName>
    </recommendedName>
</protein>
<accession>C1D975</accession>
<feature type="transmembrane region" description="Helical" evidence="1">
    <location>
        <begin position="68"/>
        <end position="87"/>
    </location>
</feature>
<reference evidence="2 3" key="1">
    <citation type="journal article" date="2009" name="PLoS Genet.">
        <title>The complete genome and proteome of Laribacter hongkongensis reveal potential mechanisms for adaptations to different temperatures and habitats.</title>
        <authorList>
            <person name="Woo P.C."/>
            <person name="Lau S.K."/>
            <person name="Tse H."/>
            <person name="Teng J.L."/>
            <person name="Curreem S.O."/>
            <person name="Tsang A.K."/>
            <person name="Fan R.Y."/>
            <person name="Wong G.K."/>
            <person name="Huang Y."/>
            <person name="Loman N.J."/>
            <person name="Snyder L.A."/>
            <person name="Cai J.J."/>
            <person name="Huang J.D."/>
            <person name="Mak W."/>
            <person name="Pallen M.J."/>
            <person name="Lok S."/>
            <person name="Yuen K.Y."/>
        </authorList>
    </citation>
    <scope>NUCLEOTIDE SEQUENCE [LARGE SCALE GENOMIC DNA]</scope>
    <source>
        <strain evidence="2 3">HLHK9</strain>
    </source>
</reference>
<dbReference type="Pfam" id="PF07456">
    <property type="entry name" value="Hpre_diP_synt_I"/>
    <property type="match status" value="1"/>
</dbReference>
<evidence type="ECO:0000256" key="1">
    <source>
        <dbReference type="SAM" id="Phobius"/>
    </source>
</evidence>
<feature type="transmembrane region" description="Helical" evidence="1">
    <location>
        <begin position="118"/>
        <end position="144"/>
    </location>
</feature>
<dbReference type="Gene3D" id="1.10.1760.20">
    <property type="match status" value="1"/>
</dbReference>
<evidence type="ECO:0000313" key="2">
    <source>
        <dbReference type="EMBL" id="ACO75015.1"/>
    </source>
</evidence>
<dbReference type="InterPro" id="IPR010898">
    <property type="entry name" value="Hpre_diP_synth_I"/>
</dbReference>
<dbReference type="InterPro" id="IPR014535">
    <property type="entry name" value="Hpre_diP_synt_I"/>
</dbReference>
<keyword evidence="1" id="KW-0812">Transmembrane</keyword>
<organism evidence="2 3">
    <name type="scientific">Laribacter hongkongensis (strain HLHK9)</name>
    <dbReference type="NCBI Taxonomy" id="557598"/>
    <lineage>
        <taxon>Bacteria</taxon>
        <taxon>Pseudomonadati</taxon>
        <taxon>Pseudomonadota</taxon>
        <taxon>Betaproteobacteria</taxon>
        <taxon>Neisseriales</taxon>
        <taxon>Aquaspirillaceae</taxon>
        <taxon>Laribacter</taxon>
    </lineage>
</organism>
<feature type="transmembrane region" description="Helical" evidence="1">
    <location>
        <begin position="93"/>
        <end position="111"/>
    </location>
</feature>
<proteinExistence type="predicted"/>
<dbReference type="STRING" id="557598.LHK_02031"/>
<dbReference type="AlphaFoldDB" id="C1D975"/>
<gene>
    <name evidence="2" type="ordered locus">LHK_02031</name>
</gene>
<keyword evidence="1" id="KW-1133">Transmembrane helix</keyword>
<dbReference type="PIRSF" id="PIRSF027391">
    <property type="entry name" value="Hpre_diP_synt_I"/>
    <property type="match status" value="1"/>
</dbReference>
<name>C1D975_LARHH</name>
<keyword evidence="3" id="KW-1185">Reference proteome</keyword>
<evidence type="ECO:0000313" key="3">
    <source>
        <dbReference type="Proteomes" id="UP000002010"/>
    </source>
</evidence>
<dbReference type="Proteomes" id="UP000002010">
    <property type="component" value="Chromosome"/>
</dbReference>
<evidence type="ECO:0008006" key="4">
    <source>
        <dbReference type="Google" id="ProtNLM"/>
    </source>
</evidence>
<dbReference type="KEGG" id="lhk:LHK_02031"/>
<dbReference type="EMBL" id="CP001154">
    <property type="protein sequence ID" value="ACO75015.1"/>
    <property type="molecule type" value="Genomic_DNA"/>
</dbReference>
<keyword evidence="1" id="KW-0472">Membrane</keyword>
<feature type="transmembrane region" description="Helical" evidence="1">
    <location>
        <begin position="150"/>
        <end position="171"/>
    </location>
</feature>